<dbReference type="InterPro" id="IPR036770">
    <property type="entry name" value="Ankyrin_rpt-contain_sf"/>
</dbReference>
<dbReference type="SMART" id="SM00248">
    <property type="entry name" value="ANK"/>
    <property type="match status" value="3"/>
</dbReference>
<feature type="compositionally biased region" description="Basic and acidic residues" evidence="2">
    <location>
        <begin position="1077"/>
        <end position="1104"/>
    </location>
</feature>
<evidence type="ECO:0000259" key="3">
    <source>
        <dbReference type="PROSITE" id="PS50280"/>
    </source>
</evidence>
<dbReference type="SUPFAM" id="SSF82199">
    <property type="entry name" value="SET domain"/>
    <property type="match status" value="2"/>
</dbReference>
<evidence type="ECO:0000256" key="1">
    <source>
        <dbReference type="PROSITE-ProRule" id="PRU00023"/>
    </source>
</evidence>
<feature type="domain" description="SET" evidence="3">
    <location>
        <begin position="110"/>
        <end position="221"/>
    </location>
</feature>
<evidence type="ECO:0000313" key="4">
    <source>
        <dbReference type="EMBL" id="WED43992.1"/>
    </source>
</evidence>
<dbReference type="InterPro" id="IPR051516">
    <property type="entry name" value="SETDB_methyltransferase"/>
</dbReference>
<dbReference type="Gene3D" id="1.25.40.20">
    <property type="entry name" value="Ankyrin repeat-containing domain"/>
    <property type="match status" value="1"/>
</dbReference>
<dbReference type="EMBL" id="CP119078">
    <property type="protein sequence ID" value="WED43992.1"/>
    <property type="molecule type" value="Genomic_DNA"/>
</dbReference>
<proteinExistence type="predicted"/>
<feature type="region of interest" description="Disordered" evidence="2">
    <location>
        <begin position="1615"/>
        <end position="1691"/>
    </location>
</feature>
<evidence type="ECO:0000256" key="2">
    <source>
        <dbReference type="SAM" id="MobiDB-lite"/>
    </source>
</evidence>
<feature type="compositionally biased region" description="Basic and acidic residues" evidence="2">
    <location>
        <begin position="1632"/>
        <end position="1656"/>
    </location>
</feature>
<dbReference type="PANTHER" id="PTHR46024:SF1">
    <property type="entry name" value="HISTONE-LYSINE N-METHYLTRANSFERASE EGGLESS"/>
    <property type="match status" value="1"/>
</dbReference>
<keyword evidence="1" id="KW-0040">ANK repeat</keyword>
<feature type="region of interest" description="Disordered" evidence="2">
    <location>
        <begin position="15"/>
        <end position="52"/>
    </location>
</feature>
<organism evidence="4 5">
    <name type="scientific">Legionella cardiaca</name>
    <dbReference type="NCBI Taxonomy" id="1071983"/>
    <lineage>
        <taxon>Bacteria</taxon>
        <taxon>Pseudomonadati</taxon>
        <taxon>Pseudomonadota</taxon>
        <taxon>Gammaproteobacteria</taxon>
        <taxon>Legionellales</taxon>
        <taxon>Legionellaceae</taxon>
        <taxon>Legionella</taxon>
    </lineage>
</organism>
<name>A0ABY8AXW9_9GAMM</name>
<keyword evidence="5" id="KW-1185">Reference proteome</keyword>
<dbReference type="PROSITE" id="PS50280">
    <property type="entry name" value="SET"/>
    <property type="match status" value="2"/>
</dbReference>
<dbReference type="SUPFAM" id="SSF48403">
    <property type="entry name" value="Ankyrin repeat"/>
    <property type="match status" value="1"/>
</dbReference>
<dbReference type="Proteomes" id="UP001222087">
    <property type="component" value="Chromosome"/>
</dbReference>
<dbReference type="InterPro" id="IPR001214">
    <property type="entry name" value="SET_dom"/>
</dbReference>
<evidence type="ECO:0000313" key="5">
    <source>
        <dbReference type="Proteomes" id="UP001222087"/>
    </source>
</evidence>
<dbReference type="InterPro" id="IPR002110">
    <property type="entry name" value="Ankyrin_rpt"/>
</dbReference>
<feature type="compositionally biased region" description="Basic and acidic residues" evidence="2">
    <location>
        <begin position="1669"/>
        <end position="1684"/>
    </location>
</feature>
<reference evidence="4 5" key="1">
    <citation type="submission" date="2023-02" db="EMBL/GenBank/DDBJ databases">
        <title>Genome Sequence of L. cardiaca H63T.</title>
        <authorList>
            <person name="Lopez A.E."/>
            <person name="Cianciotto N.P."/>
        </authorList>
    </citation>
    <scope>NUCLEOTIDE SEQUENCE [LARGE SCALE GENOMIC DNA]</scope>
    <source>
        <strain evidence="4 5">H63</strain>
    </source>
</reference>
<dbReference type="PANTHER" id="PTHR46024">
    <property type="entry name" value="HISTONE-LYSINE N-METHYLTRANSFERASE EGGLESS"/>
    <property type="match status" value="1"/>
</dbReference>
<dbReference type="Pfam" id="PF00023">
    <property type="entry name" value="Ank"/>
    <property type="match status" value="1"/>
</dbReference>
<dbReference type="InterPro" id="IPR046341">
    <property type="entry name" value="SET_dom_sf"/>
</dbReference>
<gene>
    <name evidence="4" type="ORF">PXX05_04190</name>
</gene>
<dbReference type="Gene3D" id="2.170.270.10">
    <property type="entry name" value="SET domain"/>
    <property type="match status" value="2"/>
</dbReference>
<feature type="repeat" description="ANK" evidence="1">
    <location>
        <begin position="1399"/>
        <end position="1431"/>
    </location>
</feature>
<dbReference type="Pfam" id="PF00856">
    <property type="entry name" value="SET"/>
    <property type="match status" value="2"/>
</dbReference>
<feature type="compositionally biased region" description="Acidic residues" evidence="2">
    <location>
        <begin position="29"/>
        <end position="39"/>
    </location>
</feature>
<sequence length="2501" mass="287303">MACIKMGRIFEEDNVSENESLDLSSESESLSDDPIDEPPVEPPYEEPKKKRKPTKKVFFPLSITLTKKAIKLRITPEKNEVIPLNDKEKVQTFLGGKVTYIYDKEEKATELIGLTKSPVGGLGAVSTGFIAKDEELGKYQGNSISLEELAHKGVVERPYVMEVLDDEGEFIEIIDAELSRNFAGFLNQGHPNVVPLQKNGEVVFKAIEDIPPGTPLLYHYGPSYRWEKEPFYLTKYHVDNVDALYERNKEWYEQDCYMLPESVCDLYYLPKGRYWKITSLAKAILQNEVVKKPKEWLTQAEIPCLLVTESEEELCNFKNQPLLTPLQIAVAKADPRSIDKLLASKCDPHIPSILSQVTPALALLRVLFQLQDSDSDIQRFEALKRQAITLIELCTLFIDDKNHLNLLDAAIRLADIAILKAVLNCIKNLPYVREVNFTQYLIERNPKLSPFADLDYCILNGKWEVLDVLLNALEDNCLVPENTLEKAIKANKILQNHIVKNLSDDDKKQFMETLQKHKKIYDFCVNKNCFPIKNIEKKPKKWVVKPKEMVLMPVEVAKSTEPPPLPVEEQEKVYKAFRKSYTARHPDAILDMIQFAWNGFDGILSNVFTWMKAKKIAFDTTELKNIDSLSPVWKKYVLLRASSYWDLPPGLIDQKISIVHNYTENEQNIFSKIYLTKGHWSIEELSVLLNYNRTNKSKRLVIPTQNELFDEKLDETIIQKAFQTEWSDEELDETLIVEEIRSIFQEVFFNWYNNSSSKPRGKRHCDWSKTHDHLKNPYGVYTIENNEKTYTFSLSNIFKYLKAKDRKTLAWIVSQFMSSKYLLSVNKTKILIAYFRIFDLKEGIEPIVIEGESTHLIKQFWSNLLSSREETEFKCKRFTALKKICKSGNKDDVDAYLAKELSDLKSFESKSVIREVLYPIQYGKRVCFVLDVLLEHLNDNAERLIYWLLRTDEFNTLRFVPDALLLAFLRTNQAENFHIFIKSYLDKVRLNYLVRDYLCELDSEAFLNCKKLFKQFELLKIESRSDTFYKELNGIFTWIENTKGFNLDKDITEEEIEDVVEIVEVEKESPKKKKKLSKEEKESSKIDLKPPKQKKESSKENRRSSKEKKKNSQTVAEKSTIKPNEFEVTMSEEKSEQEEVLIATPQRLEKLERERGLTYSYTQPSHPPHRKIEEDSLNKLAVVLTPALGSNNYGAITTRRIEKGETVALYFGKVHINPNLKEGTYCYLVSAENSIFIDATNEGGIGRYINHSSAPTLEPILDIRKDKNKTVVKFKALQTIQPYSEVFYDYTFNYFSERHQEVKIKFLHPNDWEIDGEVLKKDSAFYKDKTYYQKPINFEKGFLKLFGLSEDAKFWAPEIVFLMMQGEEIKPTDLNLKQVNSICFLLNDENEFSHPSNQPMVTPLMIACYLGNEAYINFLVKNGADVKRVTRHTGIPALGAAFVHDYEKIIAIKKSLKIKDCGDFERTLFFLAVQESKIEYLIDYFEIKTFPDGGDHFAWMYPEHSHMPIFAGVNVDYSLQHADFEIAELLLKNMIDLDVFEGVVTDTEDLIFRKETLQKLSETPKFQTLSLEEIIELKNRFKKLLAPIEDGKQRIDRLELFFENRQQELEKALKERQRLNAMPESAQKRKKSDVEIRDREDETLSSSSDEKKKSELDCESTPKASNDLEEIKAKKVKGNSEEQRATSPNLQKSLEYMDEEVDIDGLNPENDPPLDEVVEYNKTDTEATKILVEGQESKVIQSENPIEKELVNQPENQVDTMDVVPASMFESDSLKFSIDTLAKEIPTISAEALEHQENNQLDVQSEPELTQIPEQDQKNKEEDLLAQLNQLWESNVREDDIGLGIDGLGLRIAATSTMPTNEPGAEINSSKPSIYIPRLYEEIIRTLTEVSSENGTRNELNDKTPSTEINEIAENEAQKIEGNLSSEWAAEGESGVQPRGEYSESTLLMTHDISAEDANLVNLLDQLEDEPFSVQTIQMQNFVTSIGVPTSPESHQNHDKLEEETRPVIPSPIFAPLPQIAKPVKAKRFIMKSPSQLEEFIYKVDYDTTNGQLSNLDKALLTAINFVEETELSKQTESGPPKKGGFHFNVGTQFNSYFEKIFKDKNGIKIFKKGIDVGFTLTNANAFRKVCETQIAFSETVSVMYKLYTSLKLRNSHDFRVAGKFTTPNESVKDTLVQKLGRLLPSFSRGQVEMFRGTLNKSLYEIVFPEGLDIESLLENHLFLNSYLSKPTEKPVETVIFPALPWLSQLPNLGINMHVIKYDGTRISTTDKALLTCIEWTQMNVIFKDSIGLQKQVSFPLNFIEMLEIDPTLFKEENGLLYTYNQITIIDVTKFRNFAEKTVVSPLVATIKSFYRSLIEASFENGQFKAYTRSIHPVIKELLAQKTNHADIQWNSNSISSENGQILYEVFLKDKRYVLNCLRKDMFLESYVERLDPLSNKEISTIQSSPSQQQSPVLSEQSQLNPYAASTNPQSFFLNVGMQPLDSNSNPADLDGTTNSL</sequence>
<feature type="domain" description="SET" evidence="3">
    <location>
        <begin position="1178"/>
        <end position="1291"/>
    </location>
</feature>
<accession>A0ABY8AXW9</accession>
<feature type="compositionally biased region" description="Low complexity" evidence="2">
    <location>
        <begin position="2447"/>
        <end position="2464"/>
    </location>
</feature>
<feature type="region of interest" description="Disordered" evidence="2">
    <location>
        <begin position="2444"/>
        <end position="2465"/>
    </location>
</feature>
<dbReference type="RefSeq" id="WP_275089807.1">
    <property type="nucleotide sequence ID" value="NZ_CP119078.1"/>
</dbReference>
<feature type="region of interest" description="Disordered" evidence="2">
    <location>
        <begin position="1071"/>
        <end position="1139"/>
    </location>
</feature>
<dbReference type="SMART" id="SM00317">
    <property type="entry name" value="SET"/>
    <property type="match status" value="2"/>
</dbReference>
<protein>
    <submittedName>
        <fullName evidence="4">SET domain-containing protein-lysine N-methyltransferase</fullName>
    </submittedName>
</protein>
<dbReference type="PROSITE" id="PS50088">
    <property type="entry name" value="ANK_REPEAT"/>
    <property type="match status" value="1"/>
</dbReference>